<evidence type="ECO:0000259" key="1">
    <source>
        <dbReference type="Pfam" id="PF00135"/>
    </source>
</evidence>
<dbReference type="EMBL" id="ML732237">
    <property type="protein sequence ID" value="KAB8072919.1"/>
    <property type="molecule type" value="Genomic_DNA"/>
</dbReference>
<dbReference type="InterPro" id="IPR029058">
    <property type="entry name" value="AB_hydrolase_fold"/>
</dbReference>
<proteinExistence type="predicted"/>
<organism evidence="2 3">
    <name type="scientific">Aspergillus leporis</name>
    <dbReference type="NCBI Taxonomy" id="41062"/>
    <lineage>
        <taxon>Eukaryota</taxon>
        <taxon>Fungi</taxon>
        <taxon>Dikarya</taxon>
        <taxon>Ascomycota</taxon>
        <taxon>Pezizomycotina</taxon>
        <taxon>Eurotiomycetes</taxon>
        <taxon>Eurotiomycetidae</taxon>
        <taxon>Eurotiales</taxon>
        <taxon>Aspergillaceae</taxon>
        <taxon>Aspergillus</taxon>
        <taxon>Aspergillus subgen. Circumdati</taxon>
    </lineage>
</organism>
<protein>
    <submittedName>
        <fullName evidence="2">Alpha/Beta hydrolase protein</fullName>
    </submittedName>
</protein>
<dbReference type="InterPro" id="IPR002018">
    <property type="entry name" value="CarbesteraseB"/>
</dbReference>
<evidence type="ECO:0000313" key="2">
    <source>
        <dbReference type="EMBL" id="KAB8072919.1"/>
    </source>
</evidence>
<reference evidence="2 3" key="1">
    <citation type="submission" date="2019-04" db="EMBL/GenBank/DDBJ databases">
        <title>Friends and foes A comparative genomics study of 23 Aspergillus species from section Flavi.</title>
        <authorList>
            <consortium name="DOE Joint Genome Institute"/>
            <person name="Kjaerbolling I."/>
            <person name="Vesth T."/>
            <person name="Frisvad J.C."/>
            <person name="Nybo J.L."/>
            <person name="Theobald S."/>
            <person name="Kildgaard S."/>
            <person name="Isbrandt T."/>
            <person name="Kuo A."/>
            <person name="Sato A."/>
            <person name="Lyhne E.K."/>
            <person name="Kogle M.E."/>
            <person name="Wiebenga A."/>
            <person name="Kun R.S."/>
            <person name="Lubbers R.J."/>
            <person name="Makela M.R."/>
            <person name="Barry K."/>
            <person name="Chovatia M."/>
            <person name="Clum A."/>
            <person name="Daum C."/>
            <person name="Haridas S."/>
            <person name="He G."/>
            <person name="LaButti K."/>
            <person name="Lipzen A."/>
            <person name="Mondo S."/>
            <person name="Riley R."/>
            <person name="Salamov A."/>
            <person name="Simmons B.A."/>
            <person name="Magnuson J.K."/>
            <person name="Henrissat B."/>
            <person name="Mortensen U.H."/>
            <person name="Larsen T.O."/>
            <person name="Devries R.P."/>
            <person name="Grigoriev I.V."/>
            <person name="Machida M."/>
            <person name="Baker S.E."/>
            <person name="Andersen M.R."/>
        </authorList>
    </citation>
    <scope>NUCLEOTIDE SEQUENCE [LARGE SCALE GENOMIC DNA]</scope>
    <source>
        <strain evidence="2 3">CBS 151.66</strain>
    </source>
</reference>
<keyword evidence="2" id="KW-0378">Hydrolase</keyword>
<dbReference type="Gene3D" id="3.40.50.1820">
    <property type="entry name" value="alpha/beta hydrolase"/>
    <property type="match status" value="1"/>
</dbReference>
<gene>
    <name evidence="2" type="ORF">BDV29DRAFT_158134</name>
</gene>
<feature type="domain" description="Carboxylesterase type B" evidence="1">
    <location>
        <begin position="53"/>
        <end position="106"/>
    </location>
</feature>
<sequence length="194" mass="20975">MLWIHGGGFVAESGRSMGGASFVASSKFPIMVVAFDYHLNPLGFLPSKLFKEASFGGGPDAVTLAGRSADAQSTGIHYFHNYGEARGESLFHRAIFQSGSVTAGAFPTLTIRSEYRKYFERYMLHLDTGLKPTRGGPLLEKAGSPSGVEGTFHHLPAITSYATDEGKFYASGDLHSNGDFLRFMSNTNLMFKSG</sequence>
<dbReference type="PANTHER" id="PTHR11559">
    <property type="entry name" value="CARBOXYLESTERASE"/>
    <property type="match status" value="1"/>
</dbReference>
<dbReference type="Pfam" id="PF00135">
    <property type="entry name" value="COesterase"/>
    <property type="match status" value="2"/>
</dbReference>
<dbReference type="GO" id="GO:0016787">
    <property type="term" value="F:hydrolase activity"/>
    <property type="evidence" value="ECO:0007669"/>
    <property type="project" value="UniProtKB-KW"/>
</dbReference>
<feature type="domain" description="Carboxylesterase type B" evidence="1">
    <location>
        <begin position="1"/>
        <end position="46"/>
    </location>
</feature>
<dbReference type="AlphaFoldDB" id="A0A5N5WX63"/>
<dbReference type="OrthoDB" id="6846267at2759"/>
<accession>A0A5N5WX63</accession>
<name>A0A5N5WX63_9EURO</name>
<dbReference type="InterPro" id="IPR050309">
    <property type="entry name" value="Type-B_Carboxylest/Lipase"/>
</dbReference>
<dbReference type="SUPFAM" id="SSF53474">
    <property type="entry name" value="alpha/beta-Hydrolases"/>
    <property type="match status" value="1"/>
</dbReference>
<dbReference type="Proteomes" id="UP000326565">
    <property type="component" value="Unassembled WGS sequence"/>
</dbReference>
<evidence type="ECO:0000313" key="3">
    <source>
        <dbReference type="Proteomes" id="UP000326565"/>
    </source>
</evidence>
<keyword evidence="3" id="KW-1185">Reference proteome</keyword>